<evidence type="ECO:0000313" key="2">
    <source>
        <dbReference type="EMBL" id="PIA32563.1"/>
    </source>
</evidence>
<accession>A0A2G5CMP7</accession>
<feature type="transmembrane region" description="Helical" evidence="1">
    <location>
        <begin position="6"/>
        <end position="30"/>
    </location>
</feature>
<dbReference type="InParanoid" id="A0A2G5CMP7"/>
<dbReference type="Proteomes" id="UP000230069">
    <property type="component" value="Unassembled WGS sequence"/>
</dbReference>
<sequence length="72" mass="8268">MFSHAHSIPFIFLISFSTTTSCSLKITLFLRFHRHRTTAKEEWENAPNDMAELESEMALQACTSSKCWNSKA</sequence>
<evidence type="ECO:0000256" key="1">
    <source>
        <dbReference type="SAM" id="Phobius"/>
    </source>
</evidence>
<protein>
    <submittedName>
        <fullName evidence="2">Uncharacterized protein</fullName>
    </submittedName>
</protein>
<name>A0A2G5CMP7_AQUCA</name>
<dbReference type="AlphaFoldDB" id="A0A2G5CMP7"/>
<proteinExistence type="predicted"/>
<reference evidence="2 3" key="1">
    <citation type="submission" date="2017-09" db="EMBL/GenBank/DDBJ databases">
        <title>WGS assembly of Aquilegia coerulea Goldsmith.</title>
        <authorList>
            <person name="Hodges S."/>
            <person name="Kramer E."/>
            <person name="Nordborg M."/>
            <person name="Tomkins J."/>
            <person name="Borevitz J."/>
            <person name="Derieg N."/>
            <person name="Yan J."/>
            <person name="Mihaltcheva S."/>
            <person name="Hayes R.D."/>
            <person name="Rokhsar D."/>
        </authorList>
    </citation>
    <scope>NUCLEOTIDE SEQUENCE [LARGE SCALE GENOMIC DNA]</scope>
    <source>
        <strain evidence="3">cv. Goldsmith</strain>
    </source>
</reference>
<gene>
    <name evidence="2" type="ORF">AQUCO_04400037v1</name>
</gene>
<keyword evidence="1" id="KW-0812">Transmembrane</keyword>
<keyword evidence="1" id="KW-1133">Transmembrane helix</keyword>
<keyword evidence="1" id="KW-0472">Membrane</keyword>
<evidence type="ECO:0000313" key="3">
    <source>
        <dbReference type="Proteomes" id="UP000230069"/>
    </source>
</evidence>
<keyword evidence="3" id="KW-1185">Reference proteome</keyword>
<organism evidence="2 3">
    <name type="scientific">Aquilegia coerulea</name>
    <name type="common">Rocky mountain columbine</name>
    <dbReference type="NCBI Taxonomy" id="218851"/>
    <lineage>
        <taxon>Eukaryota</taxon>
        <taxon>Viridiplantae</taxon>
        <taxon>Streptophyta</taxon>
        <taxon>Embryophyta</taxon>
        <taxon>Tracheophyta</taxon>
        <taxon>Spermatophyta</taxon>
        <taxon>Magnoliopsida</taxon>
        <taxon>Ranunculales</taxon>
        <taxon>Ranunculaceae</taxon>
        <taxon>Thalictroideae</taxon>
        <taxon>Aquilegia</taxon>
    </lineage>
</organism>
<dbReference type="EMBL" id="KZ305061">
    <property type="protein sequence ID" value="PIA32563.1"/>
    <property type="molecule type" value="Genomic_DNA"/>
</dbReference>